<dbReference type="Proteomes" id="UP000077857">
    <property type="component" value="Unassembled WGS sequence"/>
</dbReference>
<protein>
    <recommendedName>
        <fullName evidence="3">ATP-binding protein</fullName>
    </recommendedName>
</protein>
<proteinExistence type="predicted"/>
<dbReference type="AlphaFoldDB" id="A0A177N6R1"/>
<dbReference type="SUPFAM" id="SSF55874">
    <property type="entry name" value="ATPase domain of HSP90 chaperone/DNA topoisomerase II/histidine kinase"/>
    <property type="match status" value="1"/>
</dbReference>
<gene>
    <name evidence="1" type="ORF">A1507_17595</name>
</gene>
<comment type="caution">
    <text evidence="1">The sequence shown here is derived from an EMBL/GenBank/DDBJ whole genome shotgun (WGS) entry which is preliminary data.</text>
</comment>
<dbReference type="Gene3D" id="3.30.565.10">
    <property type="entry name" value="Histidine kinase-like ATPase, C-terminal domain"/>
    <property type="match status" value="1"/>
</dbReference>
<evidence type="ECO:0000313" key="1">
    <source>
        <dbReference type="EMBL" id="OAI13183.1"/>
    </source>
</evidence>
<accession>A0A177N6R1</accession>
<evidence type="ECO:0000313" key="2">
    <source>
        <dbReference type="Proteomes" id="UP000077857"/>
    </source>
</evidence>
<reference evidence="1 2" key="1">
    <citation type="submission" date="2016-03" db="EMBL/GenBank/DDBJ databases">
        <authorList>
            <person name="Ploux O."/>
        </authorList>
    </citation>
    <scope>NUCLEOTIDE SEQUENCE [LARGE SCALE GENOMIC DNA]</scope>
    <source>
        <strain evidence="1 2">R-45378</strain>
    </source>
</reference>
<name>A0A177N6R1_9GAMM</name>
<dbReference type="EMBL" id="LUUJ01000102">
    <property type="protein sequence ID" value="OAI13183.1"/>
    <property type="molecule type" value="Genomic_DNA"/>
</dbReference>
<evidence type="ECO:0008006" key="3">
    <source>
        <dbReference type="Google" id="ProtNLM"/>
    </source>
</evidence>
<dbReference type="InterPro" id="IPR036890">
    <property type="entry name" value="HATPase_C_sf"/>
</dbReference>
<organism evidence="1 2">
    <name type="scientific">Methylomonas koyamae</name>
    <dbReference type="NCBI Taxonomy" id="702114"/>
    <lineage>
        <taxon>Bacteria</taxon>
        <taxon>Pseudomonadati</taxon>
        <taxon>Pseudomonadota</taxon>
        <taxon>Gammaproteobacteria</taxon>
        <taxon>Methylococcales</taxon>
        <taxon>Methylococcaceae</taxon>
        <taxon>Methylomonas</taxon>
    </lineage>
</organism>
<sequence>MQNARRAGASYVAFDYCADTNTLTVTDDGCGIDSLETLLTVAESGWDVELIAKEHAFGVGFLSALFACRHLELSSKGGCFSVDTDHILGFQPVEVLPVTDWNGLTEIRLVDIANGPLENTLADLATGFPIPVHFNGVSLPRPNAIDSIGAAEFVASPVGAIRLINLLDSYRHYRDCLVYLQGLPVYRGYYYHIGDTTYLGNIVHLDSAQFMARLPDRDKLVDEADMIKLIREAIAAAVESRLMALKTALSADDFLTYFPVLRECGLIRLLNDVDRLPKELVSRIQRPPVCDTDLFGDFLETVDQPITQSAVKSGQVQLVTIDDYLTADGALRYLLAWKKGWVLVDNRFDAGHWVQPYLRHLSQEEVQCEILEESHRAQFQGIWVWVTAVFCQRYRIQMGADSVEIEEHGTYTGNEQDDIVVIPCHETRGDVLEQVSRFCENDDDY</sequence>